<gene>
    <name evidence="2" type="ORF">SAMN05443575_0986</name>
</gene>
<dbReference type="EMBL" id="FQVU01000001">
    <property type="protein sequence ID" value="SHF82117.1"/>
    <property type="molecule type" value="Genomic_DNA"/>
</dbReference>
<evidence type="ECO:0000313" key="3">
    <source>
        <dbReference type="Proteomes" id="UP000186132"/>
    </source>
</evidence>
<evidence type="ECO:0000313" key="2">
    <source>
        <dbReference type="EMBL" id="SHF82117.1"/>
    </source>
</evidence>
<keyword evidence="3" id="KW-1185">Reference proteome</keyword>
<keyword evidence="1" id="KW-0732">Signal</keyword>
<dbReference type="AlphaFoldDB" id="A0A1M5ESE8"/>
<feature type="chain" id="PRO_5012657571" evidence="1">
    <location>
        <begin position="28"/>
        <end position="446"/>
    </location>
</feature>
<reference evidence="2 3" key="1">
    <citation type="submission" date="2016-11" db="EMBL/GenBank/DDBJ databases">
        <authorList>
            <person name="Jaros S."/>
            <person name="Januszkiewicz K."/>
            <person name="Wedrychowicz H."/>
        </authorList>
    </citation>
    <scope>NUCLEOTIDE SEQUENCE [LARGE SCALE GENOMIC DNA]</scope>
    <source>
        <strain evidence="2 3">DSM 45627</strain>
    </source>
</reference>
<proteinExistence type="predicted"/>
<dbReference type="PROSITE" id="PS51257">
    <property type="entry name" value="PROKAR_LIPOPROTEIN"/>
    <property type="match status" value="1"/>
</dbReference>
<evidence type="ECO:0000256" key="1">
    <source>
        <dbReference type="SAM" id="SignalP"/>
    </source>
</evidence>
<dbReference type="Proteomes" id="UP000186132">
    <property type="component" value="Unassembled WGS sequence"/>
</dbReference>
<organism evidence="2 3">
    <name type="scientific">Jatrophihabitans endophyticus</name>
    <dbReference type="NCBI Taxonomy" id="1206085"/>
    <lineage>
        <taxon>Bacteria</taxon>
        <taxon>Bacillati</taxon>
        <taxon>Actinomycetota</taxon>
        <taxon>Actinomycetes</taxon>
        <taxon>Jatrophihabitantales</taxon>
        <taxon>Jatrophihabitantaceae</taxon>
        <taxon>Jatrophihabitans</taxon>
    </lineage>
</organism>
<accession>A0A1M5ESE8</accession>
<dbReference type="RefSeq" id="WP_143167977.1">
    <property type="nucleotide sequence ID" value="NZ_FQVU01000001.1"/>
</dbReference>
<feature type="signal peptide" evidence="1">
    <location>
        <begin position="1"/>
        <end position="27"/>
    </location>
</feature>
<name>A0A1M5ESE8_9ACTN</name>
<sequence>MRRRLGRRAVGAVVLLAACGVAVSADARPDGLAGGAPASRIAAAAPADTVAAPAAGARYGIPPLPVYESAAPNDVKQPYVGRVGSAAATTARSKVTVAVRDAVMFAHIKACLVLPLGGGLTIQTCCPDPIDTSTCPKDDIEHPPATSADDLGSVTWTGATGQVWVSSPRGAPLRYGTFPPTRVRLLAFGSVPVTATVHLTQPKGRGGTVAPLTLRLVAESSLLPAGTRIEGYPVPAPAADLAFVQTVTLSGVVDVRISDVAVDGVPLRVGDRCHTATPARLAGADPTGFFANDADPDSLVGRPGGFQPLNATQDGANRTGRLAANLAIPAFTGCRDGARSLDPLMTALASGSRNPVTLRLATAFYQCDNPYRPLDCPAYPVKRMQPATQPAQRTSLRHAASADLPLTAAQRDRLRRAVRGLPPAVRRNAVESMSPALARLVTGGTR</sequence>
<dbReference type="STRING" id="1206085.SAMN05443575_0986"/>
<protein>
    <submittedName>
        <fullName evidence="2">Uncharacterized protein</fullName>
    </submittedName>
</protein>
<dbReference type="OrthoDB" id="3821392at2"/>